<feature type="compositionally biased region" description="Basic and acidic residues" evidence="1">
    <location>
        <begin position="24"/>
        <end position="42"/>
    </location>
</feature>
<reference evidence="3 4" key="1">
    <citation type="submission" date="2016-11" db="EMBL/GenBank/DDBJ databases">
        <authorList>
            <person name="Jaros S."/>
            <person name="Januszkiewicz K."/>
            <person name="Wedrychowicz H."/>
        </authorList>
    </citation>
    <scope>NUCLEOTIDE SEQUENCE [LARGE SCALE GENOMIC DNA]</scope>
    <source>
        <strain evidence="3 4">DSM 17918</strain>
    </source>
</reference>
<gene>
    <name evidence="3" type="ORF">SAMN02746089_01591</name>
</gene>
<dbReference type="STRING" id="1121256.SAMN02746089_01591"/>
<sequence length="323" mass="36310">MISAACSWNPKPKVSKVYPQKVQQKGEKQDHKDINKVQRDTKPMQSAKIASGDVNVGNGVTKTNDIGRSGTENNDRKSNIVDNSETKSNEVSNQPGYDNQIIGWGLKQNVQKPPEVPDSWIAMLKKYNGYYIGDTSKKEVYLTFDEGYEAGNTSKILDILKANDVKAAFFVTGHFVKTQPDLVVRMIREGHVVGNHTVNHPSMPTISNEKIKEELDGVQEAVYKLANYKMKYVRPPKGEFNERTLSYTKALGYKTVFWSLALADWQPLPGGPEESYNTVMKYLHPGAVILLHAVSKDDTEALDRILKDIKKQGYVFKSIEQLK</sequence>
<dbReference type="NCBIfam" id="TIGR02884">
    <property type="entry name" value="spore_pdaA"/>
    <property type="match status" value="1"/>
</dbReference>
<keyword evidence="4" id="KW-1185">Reference proteome</keyword>
<dbReference type="PANTHER" id="PTHR10587">
    <property type="entry name" value="GLYCOSYL TRANSFERASE-RELATED"/>
    <property type="match status" value="1"/>
</dbReference>
<dbReference type="CDD" id="cd10948">
    <property type="entry name" value="CE4_BsPdaA_like"/>
    <property type="match status" value="1"/>
</dbReference>
<evidence type="ECO:0000256" key="1">
    <source>
        <dbReference type="SAM" id="MobiDB-lite"/>
    </source>
</evidence>
<dbReference type="Gene3D" id="3.20.20.370">
    <property type="entry name" value="Glycoside hydrolase/deacetylase"/>
    <property type="match status" value="1"/>
</dbReference>
<feature type="domain" description="NodB homology" evidence="2">
    <location>
        <begin position="138"/>
        <end position="317"/>
    </location>
</feature>
<dbReference type="InterPro" id="IPR011330">
    <property type="entry name" value="Glyco_hydro/deAcase_b/a-brl"/>
</dbReference>
<dbReference type="PROSITE" id="PS51677">
    <property type="entry name" value="NODB"/>
    <property type="match status" value="1"/>
</dbReference>
<dbReference type="EMBL" id="FQVH01000016">
    <property type="protein sequence ID" value="SHF26786.1"/>
    <property type="molecule type" value="Genomic_DNA"/>
</dbReference>
<proteinExistence type="predicted"/>
<dbReference type="Pfam" id="PF01522">
    <property type="entry name" value="Polysacc_deac_1"/>
    <property type="match status" value="1"/>
</dbReference>
<evidence type="ECO:0000313" key="3">
    <source>
        <dbReference type="EMBL" id="SHF26786.1"/>
    </source>
</evidence>
<feature type="compositionally biased region" description="Polar residues" evidence="1">
    <location>
        <begin position="58"/>
        <end position="72"/>
    </location>
</feature>
<dbReference type="InterPro" id="IPR002509">
    <property type="entry name" value="NODB_dom"/>
</dbReference>
<dbReference type="Proteomes" id="UP000184088">
    <property type="component" value="Unassembled WGS sequence"/>
</dbReference>
<dbReference type="GO" id="GO:0016810">
    <property type="term" value="F:hydrolase activity, acting on carbon-nitrogen (but not peptide) bonds"/>
    <property type="evidence" value="ECO:0007669"/>
    <property type="project" value="InterPro"/>
</dbReference>
<dbReference type="RefSeq" id="WP_234945994.1">
    <property type="nucleotide sequence ID" value="NZ_FQVH01000016.1"/>
</dbReference>
<organism evidence="3 4">
    <name type="scientific">Caldanaerobius fijiensis DSM 17918</name>
    <dbReference type="NCBI Taxonomy" id="1121256"/>
    <lineage>
        <taxon>Bacteria</taxon>
        <taxon>Bacillati</taxon>
        <taxon>Bacillota</taxon>
        <taxon>Clostridia</taxon>
        <taxon>Thermoanaerobacterales</taxon>
        <taxon>Thermoanaerobacteraceae</taxon>
        <taxon>Caldanaerobius</taxon>
    </lineage>
</organism>
<dbReference type="SUPFAM" id="SSF88713">
    <property type="entry name" value="Glycoside hydrolase/deacetylase"/>
    <property type="match status" value="1"/>
</dbReference>
<feature type="region of interest" description="Disordered" evidence="1">
    <location>
        <begin position="1"/>
        <end position="96"/>
    </location>
</feature>
<feature type="compositionally biased region" description="Basic and acidic residues" evidence="1">
    <location>
        <begin position="73"/>
        <end position="88"/>
    </location>
</feature>
<protein>
    <submittedName>
        <fullName evidence="3">Peptidoglycan-N-acetylmuramic acid deacetylase</fullName>
    </submittedName>
</protein>
<dbReference type="GO" id="GO:0016020">
    <property type="term" value="C:membrane"/>
    <property type="evidence" value="ECO:0007669"/>
    <property type="project" value="TreeGrafter"/>
</dbReference>
<name>A0A1M5A9S6_9THEO</name>
<dbReference type="InterPro" id="IPR014235">
    <property type="entry name" value="Spore_PdaA"/>
</dbReference>
<dbReference type="GO" id="GO:0005975">
    <property type="term" value="P:carbohydrate metabolic process"/>
    <property type="evidence" value="ECO:0007669"/>
    <property type="project" value="InterPro"/>
</dbReference>
<dbReference type="InterPro" id="IPR050248">
    <property type="entry name" value="Polysacc_deacetylase_ArnD"/>
</dbReference>
<dbReference type="PANTHER" id="PTHR10587:SF78">
    <property type="entry name" value="PEPTIDOGLYCAN-N-ACETYLMURAMIC ACID DEACETYLASE PDAA"/>
    <property type="match status" value="1"/>
</dbReference>
<evidence type="ECO:0000259" key="2">
    <source>
        <dbReference type="PROSITE" id="PS51677"/>
    </source>
</evidence>
<dbReference type="AlphaFoldDB" id="A0A1M5A9S6"/>
<accession>A0A1M5A9S6</accession>
<evidence type="ECO:0000313" key="4">
    <source>
        <dbReference type="Proteomes" id="UP000184088"/>
    </source>
</evidence>